<dbReference type="OrthoDB" id="9811239at2"/>
<dbReference type="GO" id="GO:0016757">
    <property type="term" value="F:glycosyltransferase activity"/>
    <property type="evidence" value="ECO:0007669"/>
    <property type="project" value="InterPro"/>
</dbReference>
<dbReference type="HOGENOM" id="CLU_042257_0_0_9"/>
<dbReference type="InterPro" id="IPR001296">
    <property type="entry name" value="Glyco_trans_1"/>
</dbReference>
<dbReference type="InterPro" id="IPR028098">
    <property type="entry name" value="Glyco_trans_4-like_N"/>
</dbReference>
<dbReference type="Pfam" id="PF00534">
    <property type="entry name" value="Glycos_transf_1"/>
    <property type="match status" value="1"/>
</dbReference>
<evidence type="ECO:0000259" key="2">
    <source>
        <dbReference type="Pfam" id="PF13439"/>
    </source>
</evidence>
<protein>
    <recommendedName>
        <fullName evidence="5">Glycosyl transferase</fullName>
    </recommendedName>
</protein>
<evidence type="ECO:0000259" key="1">
    <source>
        <dbReference type="Pfam" id="PF00534"/>
    </source>
</evidence>
<dbReference type="STRING" id="335541.Swol_1900"/>
<feature type="domain" description="Glycosyl transferase family 1" evidence="1">
    <location>
        <begin position="170"/>
        <end position="291"/>
    </location>
</feature>
<dbReference type="eggNOG" id="COG0438">
    <property type="taxonomic scope" value="Bacteria"/>
</dbReference>
<dbReference type="RefSeq" id="WP_011641291.1">
    <property type="nucleotide sequence ID" value="NC_008346.1"/>
</dbReference>
<evidence type="ECO:0000313" key="4">
    <source>
        <dbReference type="Proteomes" id="UP000001968"/>
    </source>
</evidence>
<dbReference type="CDD" id="cd03802">
    <property type="entry name" value="GT4_AviGT4-like"/>
    <property type="match status" value="1"/>
</dbReference>
<dbReference type="SUPFAM" id="SSF53756">
    <property type="entry name" value="UDP-Glycosyltransferase/glycogen phosphorylase"/>
    <property type="match status" value="1"/>
</dbReference>
<keyword evidence="4" id="KW-1185">Reference proteome</keyword>
<dbReference type="Pfam" id="PF13439">
    <property type="entry name" value="Glyco_transf_4"/>
    <property type="match status" value="1"/>
</dbReference>
<sequence length="351" mass="39767">MKVALLSPIAWRTPPRHYGPWERVVSLIAEGLVKKGVDVTLFATGDSKTAGRLEYICPIPYEENPNMDAKVWEAMHIAHLFEQAHKFDIIHNNYDFLPLSYSRQVDTPMITTIHGFSSPKILPIYREYNRNNYYVSISNADRSPDLDYYATVYHGIDLNELTLKLNAGSYLLYFGRIHPDKGTAQAIEIARKSDMQLLIAGIIQDKQYFNQQIYPRIDNKKVIYLGSVGPAKRDELLGNALALLHPIHFNEPFGLSVIEAMACGTPVIAFNKGSMPEVIKDGETGFLVDNVEMACEKLGSINKIKRANCRYWVEENFSQERMVSDYLSLYQEIIKGGKLPVRTPSLSGRCK</sequence>
<evidence type="ECO:0008006" key="5">
    <source>
        <dbReference type="Google" id="ProtNLM"/>
    </source>
</evidence>
<evidence type="ECO:0000313" key="3">
    <source>
        <dbReference type="EMBL" id="ABI69197.1"/>
    </source>
</evidence>
<dbReference type="Proteomes" id="UP000001968">
    <property type="component" value="Chromosome"/>
</dbReference>
<name>Q0AVQ7_SYNWW</name>
<dbReference type="PANTHER" id="PTHR12526:SF595">
    <property type="entry name" value="BLL5217 PROTEIN"/>
    <property type="match status" value="1"/>
</dbReference>
<dbReference type="AlphaFoldDB" id="Q0AVQ7"/>
<dbReference type="CAZy" id="GT4">
    <property type="family name" value="Glycosyltransferase Family 4"/>
</dbReference>
<reference evidence="4" key="1">
    <citation type="journal article" date="2010" name="Environ. Microbiol.">
        <title>The genome of Syntrophomonas wolfei: new insights into syntrophic metabolism and biohydrogen production.</title>
        <authorList>
            <person name="Sieber J.R."/>
            <person name="Sims D.R."/>
            <person name="Han C."/>
            <person name="Kim E."/>
            <person name="Lykidis A."/>
            <person name="Lapidus A.L."/>
            <person name="McDonnald E."/>
            <person name="Rohlin L."/>
            <person name="Culley D.E."/>
            <person name="Gunsalus R."/>
            <person name="McInerney M.J."/>
        </authorList>
    </citation>
    <scope>NUCLEOTIDE SEQUENCE [LARGE SCALE GENOMIC DNA]</scope>
    <source>
        <strain evidence="4">DSM 2245B / Goettingen</strain>
    </source>
</reference>
<dbReference type="KEGG" id="swo:Swol_1900"/>
<dbReference type="EMBL" id="CP000448">
    <property type="protein sequence ID" value="ABI69197.1"/>
    <property type="molecule type" value="Genomic_DNA"/>
</dbReference>
<organism evidence="3 4">
    <name type="scientific">Syntrophomonas wolfei subsp. wolfei (strain DSM 2245B / Goettingen)</name>
    <dbReference type="NCBI Taxonomy" id="335541"/>
    <lineage>
        <taxon>Bacteria</taxon>
        <taxon>Bacillati</taxon>
        <taxon>Bacillota</taxon>
        <taxon>Clostridia</taxon>
        <taxon>Eubacteriales</taxon>
        <taxon>Syntrophomonadaceae</taxon>
        <taxon>Syntrophomonas</taxon>
    </lineage>
</organism>
<dbReference type="Gene3D" id="3.40.50.2000">
    <property type="entry name" value="Glycogen Phosphorylase B"/>
    <property type="match status" value="2"/>
</dbReference>
<accession>Q0AVQ7</accession>
<dbReference type="PANTHER" id="PTHR12526">
    <property type="entry name" value="GLYCOSYLTRANSFERASE"/>
    <property type="match status" value="1"/>
</dbReference>
<gene>
    <name evidence="3" type="ordered locus">Swol_1900</name>
</gene>
<proteinExistence type="predicted"/>
<feature type="domain" description="Glycosyltransferase subfamily 4-like N-terminal" evidence="2">
    <location>
        <begin position="22"/>
        <end position="133"/>
    </location>
</feature>